<dbReference type="Gene3D" id="3.50.50.60">
    <property type="entry name" value="FAD/NAD(P)-binding domain"/>
    <property type="match status" value="3"/>
</dbReference>
<evidence type="ECO:0000256" key="1">
    <source>
        <dbReference type="SAM" id="Phobius"/>
    </source>
</evidence>
<dbReference type="PANTHER" id="PTHR37417:SF4">
    <property type="entry name" value="67 KDA MYOSIN-CROSS-REACTIVE ANTIGEN FAMILY PROTEIN (AFU_ORTHOLOGUE AFUA_3G03570)"/>
    <property type="match status" value="1"/>
</dbReference>
<gene>
    <name evidence="2" type="ORF">N7450_005491</name>
</gene>
<keyword evidence="1" id="KW-0472">Membrane</keyword>
<dbReference type="InterPro" id="IPR036188">
    <property type="entry name" value="FAD/NAD-bd_sf"/>
</dbReference>
<dbReference type="InterPro" id="IPR010354">
    <property type="entry name" value="Oleate_hydratase"/>
</dbReference>
<evidence type="ECO:0000313" key="3">
    <source>
        <dbReference type="Proteomes" id="UP001216150"/>
    </source>
</evidence>
<evidence type="ECO:0008006" key="4">
    <source>
        <dbReference type="Google" id="ProtNLM"/>
    </source>
</evidence>
<dbReference type="Pfam" id="PF06100">
    <property type="entry name" value="MCRA"/>
    <property type="match status" value="1"/>
</dbReference>
<dbReference type="GO" id="GO:0071949">
    <property type="term" value="F:FAD binding"/>
    <property type="evidence" value="ECO:0007669"/>
    <property type="project" value="InterPro"/>
</dbReference>
<proteinExistence type="predicted"/>
<keyword evidence="1" id="KW-1133">Transmembrane helix</keyword>
<dbReference type="AlphaFoldDB" id="A0AAD6DIJ3"/>
<evidence type="ECO:0000313" key="2">
    <source>
        <dbReference type="EMBL" id="KAJ5585704.1"/>
    </source>
</evidence>
<dbReference type="EMBL" id="JAQJAC010000004">
    <property type="protein sequence ID" value="KAJ5585704.1"/>
    <property type="molecule type" value="Genomic_DNA"/>
</dbReference>
<keyword evidence="3" id="KW-1185">Reference proteome</keyword>
<dbReference type="SUPFAM" id="SSF51905">
    <property type="entry name" value="FAD/NAD(P)-binding domain"/>
    <property type="match status" value="1"/>
</dbReference>
<dbReference type="GO" id="GO:0050151">
    <property type="term" value="F:oleate hydratase activity"/>
    <property type="evidence" value="ECO:0007669"/>
    <property type="project" value="InterPro"/>
</dbReference>
<dbReference type="Proteomes" id="UP001216150">
    <property type="component" value="Unassembled WGS sequence"/>
</dbReference>
<sequence length="529" mass="59950">MVHNRDPQNVQAWLVGSGIASLAAAVFLINQANVPPHHIHILDIHHGSGGAMETSGNSRDGYVLHTGAQPYFHEQCVKDLLSMVPSPGNGKQSCWENLKQHELYTRPINKPHARVIRQNEEGAYYMDMHKLGIGTKLRMDLIKFIVDGEKCFDSKRINDVFDEGFFNTEFWMLWSTTFMLQTWHSASEFHRLLTKYLLEMHSHNDVRELERTQFSLYESLIIPITSYLEEKGVDFRFDAMVTNLQLYPAGDPTTVSEIIMEESGKEMLITLDPIDIVIVTLGSMTSGMQTGSNSEPPASLSRDKLKCGEWLLWEKLKQQSPKFGNPSNFSSRSGESKVETFTVTLHDSDFMEYYAKLTSDKPGTAALLTIMESPWGLNISVPHQPVFATQPKIVHVIWGYALHPEREGRYVRKPMEECSGEEIFLELLSHLHFPIDPLLSSSTTIPCLMPLGTSMLLSRKHQDRPRVIPHNTTNIALIGQYVEIRNDTSLNVEYSVRGAQVGVCELMGLPHTVPKTWKNKLLEVFELLL</sequence>
<reference evidence="2 3" key="1">
    <citation type="journal article" date="2023" name="IMA Fungus">
        <title>Comparative genomic study of the Penicillium genus elucidates a diverse pangenome and 15 lateral gene transfer events.</title>
        <authorList>
            <person name="Petersen C."/>
            <person name="Sorensen T."/>
            <person name="Nielsen M.R."/>
            <person name="Sondergaard T.E."/>
            <person name="Sorensen J.L."/>
            <person name="Fitzpatrick D.A."/>
            <person name="Frisvad J.C."/>
            <person name="Nielsen K.L."/>
        </authorList>
    </citation>
    <scope>NUCLEOTIDE SEQUENCE [LARGE SCALE GENOMIC DNA]</scope>
    <source>
        <strain evidence="2 3">IBT 29057</strain>
    </source>
</reference>
<keyword evidence="1" id="KW-0812">Transmembrane</keyword>
<feature type="transmembrane region" description="Helical" evidence="1">
    <location>
        <begin position="12"/>
        <end position="29"/>
    </location>
</feature>
<comment type="caution">
    <text evidence="2">The sequence shown here is derived from an EMBL/GenBank/DDBJ whole genome shotgun (WGS) entry which is preliminary data.</text>
</comment>
<accession>A0AAD6DIJ3</accession>
<organism evidence="2 3">
    <name type="scientific">Penicillium hetheringtonii</name>
    <dbReference type="NCBI Taxonomy" id="911720"/>
    <lineage>
        <taxon>Eukaryota</taxon>
        <taxon>Fungi</taxon>
        <taxon>Dikarya</taxon>
        <taxon>Ascomycota</taxon>
        <taxon>Pezizomycotina</taxon>
        <taxon>Eurotiomycetes</taxon>
        <taxon>Eurotiomycetidae</taxon>
        <taxon>Eurotiales</taxon>
        <taxon>Aspergillaceae</taxon>
        <taxon>Penicillium</taxon>
    </lineage>
</organism>
<name>A0AAD6DIJ3_9EURO</name>
<dbReference type="PANTHER" id="PTHR37417">
    <property type="entry name" value="67 KDA MYOSIN-CROSS-REACTIVE ANTIGEN FAMILY PROTEIN (AFU_ORTHOLOGUE AFUA_5G09970)"/>
    <property type="match status" value="1"/>
</dbReference>
<protein>
    <recommendedName>
        <fullName evidence="4">Oleate hydratase</fullName>
    </recommendedName>
</protein>
<dbReference type="GO" id="GO:0006631">
    <property type="term" value="P:fatty acid metabolic process"/>
    <property type="evidence" value="ECO:0007669"/>
    <property type="project" value="InterPro"/>
</dbReference>